<feature type="compositionally biased region" description="Pro residues" evidence="1">
    <location>
        <begin position="230"/>
        <end position="245"/>
    </location>
</feature>
<sequence>MLALAASVCGDAPDTAPKRSLLSKRSGRDVDPRGLRGAHLSGRGSPSWGGRSAGRQTVTLRLAWACIASETQVFSGTRSFPGEESLVLHAALGGSLGPAASRASFPAPRPRAQVFPHSLFPRPGSRVPGLRVSSAWARGPAAGPASLPTGPRPASAAQGLGAWPLRLPPTSAPPPPKELLFLVNPPRASTRSAHSSQLAAARTALRAPPAPRAAAAAAARPAHRAALTEPAPPRPPPSRRSPPQAPVAAGKCLLAEQRRSPSQLSIPPSLLPRHSLLRERWLFGEGGEVRGSPTWGEGGRDSLSRSGRRFLLYQSVQDQH</sequence>
<dbReference type="GeneID" id="128314990"/>
<protein>
    <submittedName>
        <fullName evidence="3">Uncharacterized protein LOC128314990</fullName>
    </submittedName>
</protein>
<feature type="compositionally biased region" description="Polar residues" evidence="1">
    <location>
        <begin position="187"/>
        <end position="198"/>
    </location>
</feature>
<evidence type="ECO:0000313" key="2">
    <source>
        <dbReference type="Proteomes" id="UP001652583"/>
    </source>
</evidence>
<proteinExistence type="predicted"/>
<evidence type="ECO:0000256" key="1">
    <source>
        <dbReference type="SAM" id="MobiDB-lite"/>
    </source>
</evidence>
<feature type="region of interest" description="Disordered" evidence="1">
    <location>
        <begin position="187"/>
        <end position="248"/>
    </location>
</feature>
<name>A0ABM3PX55_ACIJB</name>
<feature type="compositionally biased region" description="Low complexity" evidence="1">
    <location>
        <begin position="41"/>
        <end position="52"/>
    </location>
</feature>
<feature type="region of interest" description="Disordered" evidence="1">
    <location>
        <begin position="286"/>
        <end position="307"/>
    </location>
</feature>
<dbReference type="Proteomes" id="UP001652583">
    <property type="component" value="Chromosome A2"/>
</dbReference>
<gene>
    <name evidence="3" type="primary">LOC128314990</name>
</gene>
<feature type="region of interest" description="Disordered" evidence="1">
    <location>
        <begin position="138"/>
        <end position="171"/>
    </location>
</feature>
<dbReference type="RefSeq" id="XP_053076260.1">
    <property type="nucleotide sequence ID" value="XM_053220285.1"/>
</dbReference>
<reference evidence="3" key="1">
    <citation type="submission" date="2025-08" db="UniProtKB">
        <authorList>
            <consortium name="RefSeq"/>
        </authorList>
    </citation>
    <scope>IDENTIFICATION</scope>
    <source>
        <tissue evidence="3">Blood</tissue>
    </source>
</reference>
<evidence type="ECO:0000313" key="3">
    <source>
        <dbReference type="RefSeq" id="XP_053076260.1"/>
    </source>
</evidence>
<feature type="compositionally biased region" description="Low complexity" evidence="1">
    <location>
        <begin position="199"/>
        <end position="229"/>
    </location>
</feature>
<accession>A0ABM3PX55</accession>
<feature type="region of interest" description="Disordered" evidence="1">
    <location>
        <begin position="15"/>
        <end position="52"/>
    </location>
</feature>
<keyword evidence="2" id="KW-1185">Reference proteome</keyword>
<organism evidence="2 3">
    <name type="scientific">Acinonyx jubatus</name>
    <name type="common">Cheetah</name>
    <dbReference type="NCBI Taxonomy" id="32536"/>
    <lineage>
        <taxon>Eukaryota</taxon>
        <taxon>Metazoa</taxon>
        <taxon>Chordata</taxon>
        <taxon>Craniata</taxon>
        <taxon>Vertebrata</taxon>
        <taxon>Euteleostomi</taxon>
        <taxon>Mammalia</taxon>
        <taxon>Eutheria</taxon>
        <taxon>Laurasiatheria</taxon>
        <taxon>Carnivora</taxon>
        <taxon>Feliformia</taxon>
        <taxon>Felidae</taxon>
        <taxon>Felinae</taxon>
        <taxon>Acinonyx</taxon>
    </lineage>
</organism>